<keyword evidence="2" id="KW-1185">Reference proteome</keyword>
<dbReference type="Gene3D" id="1.10.1380.10">
    <property type="entry name" value="Neutral endopeptidase , domain2"/>
    <property type="match status" value="1"/>
</dbReference>
<dbReference type="GO" id="GO:0005886">
    <property type="term" value="C:plasma membrane"/>
    <property type="evidence" value="ECO:0007669"/>
    <property type="project" value="TreeGrafter"/>
</dbReference>
<dbReference type="PANTHER" id="PTHR11733">
    <property type="entry name" value="ZINC METALLOPROTEASE FAMILY M13 NEPRILYSIN-RELATED"/>
    <property type="match status" value="1"/>
</dbReference>
<gene>
    <name evidence="1" type="ORF">V5799_008080</name>
</gene>
<dbReference type="GO" id="GO:0016485">
    <property type="term" value="P:protein processing"/>
    <property type="evidence" value="ECO:0007669"/>
    <property type="project" value="TreeGrafter"/>
</dbReference>
<proteinExistence type="predicted"/>
<evidence type="ECO:0000313" key="2">
    <source>
        <dbReference type="Proteomes" id="UP001321473"/>
    </source>
</evidence>
<comment type="caution">
    <text evidence="1">The sequence shown here is derived from an EMBL/GenBank/DDBJ whole genome shotgun (WGS) entry which is preliminary data.</text>
</comment>
<evidence type="ECO:0000313" key="1">
    <source>
        <dbReference type="EMBL" id="KAK8785555.1"/>
    </source>
</evidence>
<protein>
    <submittedName>
        <fullName evidence="1">Uncharacterized protein</fullName>
    </submittedName>
</protein>
<dbReference type="EMBL" id="JARKHS020003434">
    <property type="protein sequence ID" value="KAK8785555.1"/>
    <property type="molecule type" value="Genomic_DNA"/>
</dbReference>
<accession>A0AAQ4FFR3</accession>
<dbReference type="SUPFAM" id="SSF55486">
    <property type="entry name" value="Metalloproteases ('zincins'), catalytic domain"/>
    <property type="match status" value="1"/>
</dbReference>
<dbReference type="InterPro" id="IPR024079">
    <property type="entry name" value="MetalloPept_cat_dom_sf"/>
</dbReference>
<dbReference type="InterPro" id="IPR000718">
    <property type="entry name" value="Peptidase_M13"/>
</dbReference>
<dbReference type="GO" id="GO:0004222">
    <property type="term" value="F:metalloendopeptidase activity"/>
    <property type="evidence" value="ECO:0007669"/>
    <property type="project" value="InterPro"/>
</dbReference>
<dbReference type="PANTHER" id="PTHR11733:SF241">
    <property type="entry name" value="GH26575P-RELATED"/>
    <property type="match status" value="1"/>
</dbReference>
<organism evidence="1 2">
    <name type="scientific">Amblyomma americanum</name>
    <name type="common">Lone star tick</name>
    <dbReference type="NCBI Taxonomy" id="6943"/>
    <lineage>
        <taxon>Eukaryota</taxon>
        <taxon>Metazoa</taxon>
        <taxon>Ecdysozoa</taxon>
        <taxon>Arthropoda</taxon>
        <taxon>Chelicerata</taxon>
        <taxon>Arachnida</taxon>
        <taxon>Acari</taxon>
        <taxon>Parasitiformes</taxon>
        <taxon>Ixodida</taxon>
        <taxon>Ixodoidea</taxon>
        <taxon>Ixodidae</taxon>
        <taxon>Amblyomminae</taxon>
        <taxon>Amblyomma</taxon>
    </lineage>
</organism>
<dbReference type="PROSITE" id="PS51885">
    <property type="entry name" value="NEPRILYSIN"/>
    <property type="match status" value="1"/>
</dbReference>
<name>A0AAQ4FFR3_AMBAM</name>
<sequence>MLRSCAGFFGDLLTLKRYPDILVRLVNLSLSQGVHTIFGVKLLRRASVGYVSLFPGKALGQKVRLSSTAPFDQYLLKLFSAAQSIGMNFDVNIVRHIEEQVEQILVVNEDGGTDQQELEAKNMVSLNGALDATKWLAAINAHLPAAQKLSDDSTISVDGLTSIKSVLQLFESLPNHGVAYLYLNALLDAFRFDYLRTVPDKKDMDIVLDCLQASAEAMWHTKSVVADVIFGNQTSEAGRGVTGDVLHWILLSISSGHGSLRWMGGAMRRYANRTLSTLSLHFPDKSDWSSTHLDILHAAEDLLAVKRAEEFPAIYLRLRAEQLQSFLSNPSAKSESDMLYFFDEAPKFDETSNALIVPWPLRIEPLLYSQDVPLEFVAGTLGVLMARELHRAILLSNASGFWSTREESASARFQDCTSKLALTTFNVSIATGVSDERGTPSKKDALLTWMMAARTAHEGLRLALQGFRNASNWARYWKLAQRTFFRRFCLLTCGGELGAVMESETVPPKLMCLLSVANMPEFAQAFDCQAEVQPDTMCALE</sequence>
<dbReference type="Proteomes" id="UP001321473">
    <property type="component" value="Unassembled WGS sequence"/>
</dbReference>
<dbReference type="AlphaFoldDB" id="A0AAQ4FFR3"/>
<reference evidence="1 2" key="1">
    <citation type="journal article" date="2023" name="Arcadia Sci">
        <title>De novo assembly of a long-read Amblyomma americanum tick genome.</title>
        <authorList>
            <person name="Chou S."/>
            <person name="Poskanzer K.E."/>
            <person name="Rollins M."/>
            <person name="Thuy-Boun P.S."/>
        </authorList>
    </citation>
    <scope>NUCLEOTIDE SEQUENCE [LARGE SCALE GENOMIC DNA]</scope>
    <source>
        <strain evidence="1">F_SG_1</strain>
        <tissue evidence="1">Salivary glands</tissue>
    </source>
</reference>
<dbReference type="Gene3D" id="3.40.390.10">
    <property type="entry name" value="Collagenase (Catalytic Domain)"/>
    <property type="match status" value="1"/>
</dbReference>
<dbReference type="InterPro" id="IPR042089">
    <property type="entry name" value="Peptidase_M13_dom_2"/>
</dbReference>